<dbReference type="RefSeq" id="WP_188966171.1">
    <property type="nucleotide sequence ID" value="NZ_BMKW01000003.1"/>
</dbReference>
<protein>
    <submittedName>
        <fullName evidence="3">5-oxoprolinase</fullName>
    </submittedName>
</protein>
<dbReference type="InterPro" id="IPR043129">
    <property type="entry name" value="ATPase_NBD"/>
</dbReference>
<reference evidence="3" key="2">
    <citation type="submission" date="2020-09" db="EMBL/GenBank/DDBJ databases">
        <authorList>
            <person name="Sun Q."/>
            <person name="Zhou Y."/>
        </authorList>
    </citation>
    <scope>NUCLEOTIDE SEQUENCE</scope>
    <source>
        <strain evidence="3">CGMCC 1.3617</strain>
    </source>
</reference>
<dbReference type="Pfam" id="PF01968">
    <property type="entry name" value="Hydantoinase_A"/>
    <property type="match status" value="1"/>
</dbReference>
<keyword evidence="4" id="KW-1185">Reference proteome</keyword>
<evidence type="ECO:0000313" key="3">
    <source>
        <dbReference type="EMBL" id="GGJ07687.1"/>
    </source>
</evidence>
<dbReference type="InterPro" id="IPR002821">
    <property type="entry name" value="Hydantoinase_A"/>
</dbReference>
<dbReference type="EMBL" id="BMKW01000003">
    <property type="protein sequence ID" value="GGJ07687.1"/>
    <property type="molecule type" value="Genomic_DNA"/>
</dbReference>
<name>A0A917KB47_9PROT</name>
<reference evidence="3" key="1">
    <citation type="journal article" date="2014" name="Int. J. Syst. Evol. Microbiol.">
        <title>Complete genome sequence of Corynebacterium casei LMG S-19264T (=DSM 44701T), isolated from a smear-ripened cheese.</title>
        <authorList>
            <consortium name="US DOE Joint Genome Institute (JGI-PGF)"/>
            <person name="Walter F."/>
            <person name="Albersmeier A."/>
            <person name="Kalinowski J."/>
            <person name="Ruckert C."/>
        </authorList>
    </citation>
    <scope>NUCLEOTIDE SEQUENCE</scope>
    <source>
        <strain evidence="3">CGMCC 1.3617</strain>
    </source>
</reference>
<dbReference type="PANTHER" id="PTHR11365:SF23">
    <property type="entry name" value="HYPOTHETICAL 5-OXOPROLINASE (EUROFUNG)-RELATED"/>
    <property type="match status" value="1"/>
</dbReference>
<evidence type="ECO:0000259" key="1">
    <source>
        <dbReference type="Pfam" id="PF01968"/>
    </source>
</evidence>
<dbReference type="PANTHER" id="PTHR11365">
    <property type="entry name" value="5-OXOPROLINASE RELATED"/>
    <property type="match status" value="1"/>
</dbReference>
<gene>
    <name evidence="3" type="ORF">GCM10011320_13340</name>
</gene>
<proteinExistence type="predicted"/>
<comment type="caution">
    <text evidence="3">The sequence shown here is derived from an EMBL/GenBank/DDBJ whole genome shotgun (WGS) entry which is preliminary data.</text>
</comment>
<dbReference type="Pfam" id="PF05378">
    <property type="entry name" value="Hydant_A_N"/>
    <property type="match status" value="1"/>
</dbReference>
<evidence type="ECO:0000259" key="2">
    <source>
        <dbReference type="Pfam" id="PF05378"/>
    </source>
</evidence>
<dbReference type="GO" id="GO:0006749">
    <property type="term" value="P:glutathione metabolic process"/>
    <property type="evidence" value="ECO:0007669"/>
    <property type="project" value="TreeGrafter"/>
</dbReference>
<dbReference type="SUPFAM" id="SSF53067">
    <property type="entry name" value="Actin-like ATPase domain"/>
    <property type="match status" value="1"/>
</dbReference>
<feature type="domain" description="Hydantoinase/oxoprolinase N-terminal" evidence="2">
    <location>
        <begin position="8"/>
        <end position="186"/>
    </location>
</feature>
<accession>A0A917KB47</accession>
<dbReference type="GO" id="GO:0017168">
    <property type="term" value="F:5-oxoprolinase (ATP-hydrolyzing) activity"/>
    <property type="evidence" value="ECO:0007669"/>
    <property type="project" value="TreeGrafter"/>
</dbReference>
<dbReference type="Proteomes" id="UP000661507">
    <property type="component" value="Unassembled WGS sequence"/>
</dbReference>
<dbReference type="GO" id="GO:0005829">
    <property type="term" value="C:cytosol"/>
    <property type="evidence" value="ECO:0007669"/>
    <property type="project" value="TreeGrafter"/>
</dbReference>
<dbReference type="AlphaFoldDB" id="A0A917KB47"/>
<sequence length="677" mass="69402">MPSRDLLVAVDIGGTFTDVTLQDAATGQAWTAKTPSTPRDPSEGFITGVTQALTEAGRRPAEVARVLHGTTVATNMILEGRTAPTALLTTRGFRHVLEIGRADLPRRDNLWAWVKPKRPVPPGLVFEAGGRIAADGSELEALDEADIRAAARAARQAGVAAMAVCFLHAFANPAHERRALAILAEEVPELARTASVDVLPVVREYERSMAAVLNAAVMPAISGYIARLEARLDEAGVVAPLLLMKSNGGVAGAAAIRRAPAQTALSGPAAGVVGARAVCAAAGVADLITVDIGGTSADICLIAKGEIGLTQHGRVGPWPLPLPMVDMVTIGAGGGSIALLSENGSMTVGPQSAGADPGPACYGRGGTAATVTDAHLVLGHLPARLLGGRMALNASLARQAVQRVADGLGLPVDDAARGILAIADNNMVGAIRVVSVERGHDPRDFTLVPFGGAGPLHGCALADLLGINRVLVPPSPGVLCAEGLLAADLKAEFSRTVAQALEGAVTARLDGAFTALEAEAAAWFAQEAVAAEDRSTRRVALMRYEEQGHELPITWPIDGDLTALGLEFAAAHRGLYGFDLPSVAVEIVTLRVEAAGALPTPAASLPRGGDAAGAVTGHQTIRLPTGPIEAPIIDRALLGPGARFAGPAIVTQLDATTLVAPGWQARMDASGALLLTR</sequence>
<feature type="domain" description="Hydantoinase A/oxoprolinase" evidence="1">
    <location>
        <begin position="207"/>
        <end position="492"/>
    </location>
</feature>
<evidence type="ECO:0000313" key="4">
    <source>
        <dbReference type="Proteomes" id="UP000661507"/>
    </source>
</evidence>
<organism evidence="3 4">
    <name type="scientific">Neoroseomonas lacus</name>
    <dbReference type="NCBI Taxonomy" id="287609"/>
    <lineage>
        <taxon>Bacteria</taxon>
        <taxon>Pseudomonadati</taxon>
        <taxon>Pseudomonadota</taxon>
        <taxon>Alphaproteobacteria</taxon>
        <taxon>Acetobacterales</taxon>
        <taxon>Acetobacteraceae</taxon>
        <taxon>Neoroseomonas</taxon>
    </lineage>
</organism>
<dbReference type="InterPro" id="IPR045079">
    <property type="entry name" value="Oxoprolinase-like"/>
</dbReference>
<dbReference type="InterPro" id="IPR008040">
    <property type="entry name" value="Hydant_A_N"/>
</dbReference>